<dbReference type="Pfam" id="PF10081">
    <property type="entry name" value="Abhydrolase_9"/>
    <property type="match status" value="1"/>
</dbReference>
<sequence>MTGLARIPDPVLRSGRLAFPAWPIRRGAARVPAAALARLDFVGTTIAIGMFYLSVTPSLLPRPWLLQGVISGVAVSLGYLVGIGLGKLGAPLLRRIQPDLRAIARRVLAYTTGPLIAVFAYQGAGWQQEVSLLTGVQAPSTLQYLRVPLVTAAIFLMLLAMSRFRSWATRRLTHVLTRRLRRLPAACLSGTAVFAAVLAAQFAVVYGVFALANENFRLFDEQGGPRARPAAAELSGSAESLVAWDTIGRQGREFLIGGPTAADISRFTGGQAKQPIRAYAGRRSAPSIHDTAALAVRELERTGAFSRSVLCVVTTTGRGYIDSAFTGALEYMHGGDTAIVAIQYSHLPSWLSFLTDGDAVRTAGHELFDQVHARWSLLPVGSRPKLLVFGESLGALGADATFAGPSELSERADGVLLVGPPNNSPNRKELTAAREPGSTEALPVYDGGVTARFGASAADFGVPTGPWGHPRVGYLQHQSDPVVWWSPDLILRAPSWLTDRGPGVSPGVRWYPFITFAQLTADLLVANDAPSGYGHNYREDAVASWAWIAPPAHWTASHTERLEAFLGYRPGS</sequence>
<name>A0ABR7KZV8_9PSEU</name>
<reference evidence="4 5" key="1">
    <citation type="submission" date="2020-06" db="EMBL/GenBank/DDBJ databases">
        <title>Actinokineospora xiongansis sp. nov., isolated from soil of Baiyangdian.</title>
        <authorList>
            <person name="Zhang X."/>
        </authorList>
    </citation>
    <scope>NUCLEOTIDE SEQUENCE [LARGE SCALE GENOMIC DNA]</scope>
    <source>
        <strain evidence="4 5">HBU206404</strain>
    </source>
</reference>
<evidence type="ECO:0000259" key="2">
    <source>
        <dbReference type="Pfam" id="PF10081"/>
    </source>
</evidence>
<proteinExistence type="predicted"/>
<feature type="domain" description="Alpha/beta-hydrolase catalytic" evidence="2">
    <location>
        <begin position="276"/>
        <end position="562"/>
    </location>
</feature>
<dbReference type="EMBL" id="JABVED010000001">
    <property type="protein sequence ID" value="MBC6445887.1"/>
    <property type="molecule type" value="Genomic_DNA"/>
</dbReference>
<evidence type="ECO:0000313" key="4">
    <source>
        <dbReference type="EMBL" id="MBC6445887.1"/>
    </source>
</evidence>
<protein>
    <submittedName>
        <fullName evidence="4">Alpha/beta-hydrolase family protein</fullName>
    </submittedName>
</protein>
<feature type="transmembrane region" description="Helical" evidence="1">
    <location>
        <begin position="65"/>
        <end position="86"/>
    </location>
</feature>
<dbReference type="Proteomes" id="UP000734823">
    <property type="component" value="Unassembled WGS sequence"/>
</dbReference>
<feature type="transmembrane region" description="Helical" evidence="1">
    <location>
        <begin position="144"/>
        <end position="162"/>
    </location>
</feature>
<evidence type="ECO:0000259" key="3">
    <source>
        <dbReference type="Pfam" id="PF15420"/>
    </source>
</evidence>
<organism evidence="4 5">
    <name type="scientific">Actinokineospora xionganensis</name>
    <dbReference type="NCBI Taxonomy" id="2684470"/>
    <lineage>
        <taxon>Bacteria</taxon>
        <taxon>Bacillati</taxon>
        <taxon>Actinomycetota</taxon>
        <taxon>Actinomycetes</taxon>
        <taxon>Pseudonocardiales</taxon>
        <taxon>Pseudonocardiaceae</taxon>
        <taxon>Actinokineospora</taxon>
    </lineage>
</organism>
<evidence type="ECO:0000256" key="1">
    <source>
        <dbReference type="SAM" id="Phobius"/>
    </source>
</evidence>
<feature type="transmembrane region" description="Helical" evidence="1">
    <location>
        <begin position="183"/>
        <end position="209"/>
    </location>
</feature>
<keyword evidence="1" id="KW-1133">Transmembrane helix</keyword>
<dbReference type="Pfam" id="PF15420">
    <property type="entry name" value="Abhydrolase_9_N"/>
    <property type="match status" value="1"/>
</dbReference>
<dbReference type="RefSeq" id="WP_187217949.1">
    <property type="nucleotide sequence ID" value="NZ_JABVED010000001.1"/>
</dbReference>
<feature type="transmembrane region" description="Helical" evidence="1">
    <location>
        <begin position="107"/>
        <end position="124"/>
    </location>
</feature>
<keyword evidence="1" id="KW-0812">Transmembrane</keyword>
<keyword evidence="5" id="KW-1185">Reference proteome</keyword>
<accession>A0ABR7KZV8</accession>
<keyword evidence="1" id="KW-0472">Membrane</keyword>
<comment type="caution">
    <text evidence="4">The sequence shown here is derived from an EMBL/GenBank/DDBJ whole genome shotgun (WGS) entry which is preliminary data.</text>
</comment>
<dbReference type="InterPro" id="IPR027787">
    <property type="entry name" value="Alpha/beta-hydrolase_catalytic"/>
</dbReference>
<feature type="domain" description="Alpha/beta-hydrolase N-terminal" evidence="3">
    <location>
        <begin position="56"/>
        <end position="259"/>
    </location>
</feature>
<dbReference type="InterPro" id="IPR027788">
    <property type="entry name" value="Alpha/beta-hydrolase_N_dom"/>
</dbReference>
<evidence type="ECO:0000313" key="5">
    <source>
        <dbReference type="Proteomes" id="UP000734823"/>
    </source>
</evidence>
<feature type="transmembrane region" description="Helical" evidence="1">
    <location>
        <begin position="35"/>
        <end position="53"/>
    </location>
</feature>
<gene>
    <name evidence="4" type="ORF">GPZ80_01715</name>
</gene>